<keyword evidence="2" id="KW-1185">Reference proteome</keyword>
<organism evidence="1 2">
    <name type="scientific">Penicillium hetheringtonii</name>
    <dbReference type="NCBI Taxonomy" id="911720"/>
    <lineage>
        <taxon>Eukaryota</taxon>
        <taxon>Fungi</taxon>
        <taxon>Dikarya</taxon>
        <taxon>Ascomycota</taxon>
        <taxon>Pezizomycotina</taxon>
        <taxon>Eurotiomycetes</taxon>
        <taxon>Eurotiomycetidae</taxon>
        <taxon>Eurotiales</taxon>
        <taxon>Aspergillaceae</taxon>
        <taxon>Penicillium</taxon>
    </lineage>
</organism>
<accession>A0AAD6DPW3</accession>
<name>A0AAD6DPW3_9EURO</name>
<comment type="caution">
    <text evidence="1">The sequence shown here is derived from an EMBL/GenBank/DDBJ whole genome shotgun (WGS) entry which is preliminary data.</text>
</comment>
<proteinExistence type="predicted"/>
<dbReference type="Proteomes" id="UP001216150">
    <property type="component" value="Unassembled WGS sequence"/>
</dbReference>
<reference evidence="1 2" key="1">
    <citation type="journal article" date="2023" name="IMA Fungus">
        <title>Comparative genomic study of the Penicillium genus elucidates a diverse pangenome and 15 lateral gene transfer events.</title>
        <authorList>
            <person name="Petersen C."/>
            <person name="Sorensen T."/>
            <person name="Nielsen M.R."/>
            <person name="Sondergaard T.E."/>
            <person name="Sorensen J.L."/>
            <person name="Fitzpatrick D.A."/>
            <person name="Frisvad J.C."/>
            <person name="Nielsen K.L."/>
        </authorList>
    </citation>
    <scope>NUCLEOTIDE SEQUENCE [LARGE SCALE GENOMIC DNA]</scope>
    <source>
        <strain evidence="1 2">IBT 29057</strain>
    </source>
</reference>
<sequence length="103" mass="11707">MIRELLIRPGRQHLLVIPKDVDCDTSKFEEASFAEVEVIEPYLKQYIDKRIESCLKSLIIDRIVVISSSTNLSEVCQKFANAENVWAALKMASDLTTHQSPLD</sequence>
<protein>
    <submittedName>
        <fullName evidence="1">Uncharacterized protein</fullName>
    </submittedName>
</protein>
<evidence type="ECO:0000313" key="2">
    <source>
        <dbReference type="Proteomes" id="UP001216150"/>
    </source>
</evidence>
<evidence type="ECO:0000313" key="1">
    <source>
        <dbReference type="EMBL" id="KAJ5589975.1"/>
    </source>
</evidence>
<dbReference type="EMBL" id="JAQJAC010000003">
    <property type="protein sequence ID" value="KAJ5589975.1"/>
    <property type="molecule type" value="Genomic_DNA"/>
</dbReference>
<dbReference type="AlphaFoldDB" id="A0AAD6DPW3"/>
<gene>
    <name evidence="1" type="ORF">N7450_003947</name>
</gene>